<reference evidence="2" key="2">
    <citation type="submission" date="2020-07" db="EMBL/GenBank/DDBJ databases">
        <authorList>
            <person name="Vera ALvarez R."/>
            <person name="Arias-Moreno D.M."/>
            <person name="Jimenez-Jacinto V."/>
            <person name="Jimenez-Bremont J.F."/>
            <person name="Swaminathan K."/>
            <person name="Moose S.P."/>
            <person name="Guerrero-Gonzalez M.L."/>
            <person name="Marino-Ramirez L."/>
            <person name="Landsman D."/>
            <person name="Rodriguez-Kessler M."/>
            <person name="Delgado-Sanchez P."/>
        </authorList>
    </citation>
    <scope>NUCLEOTIDE SEQUENCE</scope>
    <source>
        <tissue evidence="2">Cladode</tissue>
    </source>
</reference>
<feature type="transmembrane region" description="Helical" evidence="1">
    <location>
        <begin position="43"/>
        <end position="64"/>
    </location>
</feature>
<dbReference type="AlphaFoldDB" id="A0A7C9AV17"/>
<evidence type="ECO:0000313" key="2">
    <source>
        <dbReference type="EMBL" id="MBA4676096.1"/>
    </source>
</evidence>
<protein>
    <submittedName>
        <fullName evidence="2">Uncharacterized protein</fullName>
    </submittedName>
</protein>
<evidence type="ECO:0000256" key="1">
    <source>
        <dbReference type="SAM" id="Phobius"/>
    </source>
</evidence>
<name>A0A7C9AV17_OPUST</name>
<proteinExistence type="predicted"/>
<dbReference type="EMBL" id="GISG01270045">
    <property type="protein sequence ID" value="MBA4676096.1"/>
    <property type="molecule type" value="Transcribed_RNA"/>
</dbReference>
<reference evidence="2" key="1">
    <citation type="journal article" date="2013" name="J. Plant Res.">
        <title>Effect of fungi and light on seed germination of three Opuntia species from semiarid lands of central Mexico.</title>
        <authorList>
            <person name="Delgado-Sanchez P."/>
            <person name="Jimenez-Bremont J.F."/>
            <person name="Guerrero-Gonzalez Mde L."/>
            <person name="Flores J."/>
        </authorList>
    </citation>
    <scope>NUCLEOTIDE SEQUENCE</scope>
    <source>
        <tissue evidence="2">Cladode</tissue>
    </source>
</reference>
<keyword evidence="1" id="KW-1133">Transmembrane helix</keyword>
<keyword evidence="1" id="KW-0812">Transmembrane</keyword>
<sequence>MLFCSYEFPMSVVLFKNYRFCLALSICLPSLHALGSPLFTWAYLGSFPLYHFVNAFISIVRVVLTETTDVLLKGLHCKDHIQNSGLNWIVLHGRCKVLFLKKKLGITI</sequence>
<keyword evidence="1" id="KW-0472">Membrane</keyword>
<accession>A0A7C9AV17</accession>
<organism evidence="2">
    <name type="scientific">Opuntia streptacantha</name>
    <name type="common">Prickly pear cactus</name>
    <name type="synonym">Opuntia cardona</name>
    <dbReference type="NCBI Taxonomy" id="393608"/>
    <lineage>
        <taxon>Eukaryota</taxon>
        <taxon>Viridiplantae</taxon>
        <taxon>Streptophyta</taxon>
        <taxon>Embryophyta</taxon>
        <taxon>Tracheophyta</taxon>
        <taxon>Spermatophyta</taxon>
        <taxon>Magnoliopsida</taxon>
        <taxon>eudicotyledons</taxon>
        <taxon>Gunneridae</taxon>
        <taxon>Pentapetalae</taxon>
        <taxon>Caryophyllales</taxon>
        <taxon>Cactineae</taxon>
        <taxon>Cactaceae</taxon>
        <taxon>Opuntioideae</taxon>
        <taxon>Opuntia</taxon>
    </lineage>
</organism>